<dbReference type="PANTHER" id="PTHR45080">
    <property type="entry name" value="CONTACTIN 5"/>
    <property type="match status" value="1"/>
</dbReference>
<evidence type="ECO:0000313" key="5">
    <source>
        <dbReference type="RefSeq" id="XP_049309459.1"/>
    </source>
</evidence>
<dbReference type="InterPro" id="IPR013783">
    <property type="entry name" value="Ig-like_fold"/>
</dbReference>
<evidence type="ECO:0000256" key="1">
    <source>
        <dbReference type="ARBA" id="ARBA00023319"/>
    </source>
</evidence>
<accession>A0ABM3JJQ0</accession>
<dbReference type="InterPro" id="IPR013098">
    <property type="entry name" value="Ig_I-set"/>
</dbReference>
<feature type="domain" description="Ig-like" evidence="3">
    <location>
        <begin position="284"/>
        <end position="376"/>
    </location>
</feature>
<evidence type="ECO:0000256" key="2">
    <source>
        <dbReference type="SAM" id="SignalP"/>
    </source>
</evidence>
<dbReference type="CDD" id="cd00063">
    <property type="entry name" value="FN3"/>
    <property type="match status" value="1"/>
</dbReference>
<dbReference type="Pfam" id="PF07679">
    <property type="entry name" value="I-set"/>
    <property type="match status" value="1"/>
</dbReference>
<dbReference type="SMART" id="SM00408">
    <property type="entry name" value="IGc2"/>
    <property type="match status" value="2"/>
</dbReference>
<proteinExistence type="predicted"/>
<dbReference type="GeneID" id="105226829"/>
<dbReference type="Gene3D" id="2.60.40.10">
    <property type="entry name" value="Immunoglobulins"/>
    <property type="match status" value="3"/>
</dbReference>
<dbReference type="RefSeq" id="XP_049309459.1">
    <property type="nucleotide sequence ID" value="XM_049453502.1"/>
</dbReference>
<feature type="chain" id="PRO_5046649609" evidence="2">
    <location>
        <begin position="26"/>
        <end position="551"/>
    </location>
</feature>
<dbReference type="InterPro" id="IPR050958">
    <property type="entry name" value="Cell_Adh-Cytoskel_Orgn"/>
</dbReference>
<dbReference type="PANTHER" id="PTHR45080:SF38">
    <property type="entry name" value="FI23916P1-RELATED"/>
    <property type="match status" value="1"/>
</dbReference>
<dbReference type="Pfam" id="PF13927">
    <property type="entry name" value="Ig_3"/>
    <property type="match status" value="1"/>
</dbReference>
<dbReference type="InterPro" id="IPR036179">
    <property type="entry name" value="Ig-like_dom_sf"/>
</dbReference>
<dbReference type="SMART" id="SM00409">
    <property type="entry name" value="IG"/>
    <property type="match status" value="3"/>
</dbReference>
<reference evidence="5" key="1">
    <citation type="submission" date="2025-08" db="UniProtKB">
        <authorList>
            <consortium name="RefSeq"/>
        </authorList>
    </citation>
    <scope>IDENTIFICATION</scope>
    <source>
        <tissue evidence="5">Adult</tissue>
    </source>
</reference>
<dbReference type="CDD" id="cd00096">
    <property type="entry name" value="Ig"/>
    <property type="match status" value="1"/>
</dbReference>
<evidence type="ECO:0000313" key="4">
    <source>
        <dbReference type="Proteomes" id="UP001652620"/>
    </source>
</evidence>
<evidence type="ECO:0000259" key="3">
    <source>
        <dbReference type="PROSITE" id="PS50835"/>
    </source>
</evidence>
<keyword evidence="2" id="KW-0732">Signal</keyword>
<protein>
    <submittedName>
        <fullName evidence="5">Obscurin</fullName>
    </submittedName>
</protein>
<feature type="signal peptide" evidence="2">
    <location>
        <begin position="1"/>
        <end position="25"/>
    </location>
</feature>
<organism evidence="4 5">
    <name type="scientific">Bactrocera dorsalis</name>
    <name type="common">Oriental fruit fly</name>
    <name type="synonym">Dacus dorsalis</name>
    <dbReference type="NCBI Taxonomy" id="27457"/>
    <lineage>
        <taxon>Eukaryota</taxon>
        <taxon>Metazoa</taxon>
        <taxon>Ecdysozoa</taxon>
        <taxon>Arthropoda</taxon>
        <taxon>Hexapoda</taxon>
        <taxon>Insecta</taxon>
        <taxon>Pterygota</taxon>
        <taxon>Neoptera</taxon>
        <taxon>Endopterygota</taxon>
        <taxon>Diptera</taxon>
        <taxon>Brachycera</taxon>
        <taxon>Muscomorpha</taxon>
        <taxon>Tephritoidea</taxon>
        <taxon>Tephritidae</taxon>
        <taxon>Bactrocera</taxon>
        <taxon>Bactrocera</taxon>
    </lineage>
</organism>
<feature type="domain" description="Ig-like" evidence="3">
    <location>
        <begin position="96"/>
        <end position="173"/>
    </location>
</feature>
<dbReference type="InterPro" id="IPR003961">
    <property type="entry name" value="FN3_dom"/>
</dbReference>
<gene>
    <name evidence="5" type="primary">LOC105226829</name>
</gene>
<dbReference type="SUPFAM" id="SSF48726">
    <property type="entry name" value="Immunoglobulin"/>
    <property type="match status" value="3"/>
</dbReference>
<sequence length="551" mass="61208">MKGGTALLLTLFFATICLQFNTGVAVENKTVTSSPVGDIDYVKDDYYYDDDETDADGGDVDNEYIDDEEDDDVEYADEVANEAAEMKAAELKAEPPYFEEAEVNIYTRPGENLLLDCAAKNIHSKNVIMWYKGKIVIATGQFVMDPNVDVLKNNSLVIQNVTAKDAGDYYCEVLPEKVRMHALVEVDESLMIFCDGHEVTNETLVFVQGEPHVCVCKYYSLENVQIKWFIDGKRAESLVERVLGEELYIDNADTKHGGIYQCLADDLSQEPPHAMIVVDVVYVPKVSTYRHYVNTEQGGNAELYCDYAANPTGEVLWLRNGKRLNASHKYTFNEIAHKERKRSILTVMDVSASDLGEHVCQVQNAIGRGETKVHIIYEPEHPQLEDLEVKGNQAVIHWLVRSIQPLSEAVLDYKLAGSYTWSKVSVVHTRRHAESHIWKVTHEMELTPGSWHVRMRAKNTVGWSAFSTQHDFVIKDNESDVDAYDVLDGVDDDAEDGLDTAGAPKNVVAVASFGGGGSNGGAALQVANKLFALLSAGSMFLLLLCSKNGIL</sequence>
<dbReference type="PROSITE" id="PS50835">
    <property type="entry name" value="IG_LIKE"/>
    <property type="match status" value="3"/>
</dbReference>
<dbReference type="InterPro" id="IPR003598">
    <property type="entry name" value="Ig_sub2"/>
</dbReference>
<dbReference type="Proteomes" id="UP001652620">
    <property type="component" value="Chromosome 3"/>
</dbReference>
<dbReference type="InterPro" id="IPR003599">
    <property type="entry name" value="Ig_sub"/>
</dbReference>
<dbReference type="InterPro" id="IPR007110">
    <property type="entry name" value="Ig-like_dom"/>
</dbReference>
<name>A0ABM3JJQ0_BACDO</name>
<keyword evidence="4" id="KW-1185">Reference proteome</keyword>
<feature type="domain" description="Ig-like" evidence="3">
    <location>
        <begin position="175"/>
        <end position="279"/>
    </location>
</feature>
<keyword evidence="1" id="KW-0393">Immunoglobulin domain</keyword>